<organism evidence="2 3">
    <name type="scientific">Malus baccata</name>
    <name type="common">Siberian crab apple</name>
    <name type="synonym">Pyrus baccata</name>
    <dbReference type="NCBI Taxonomy" id="106549"/>
    <lineage>
        <taxon>Eukaryota</taxon>
        <taxon>Viridiplantae</taxon>
        <taxon>Streptophyta</taxon>
        <taxon>Embryophyta</taxon>
        <taxon>Tracheophyta</taxon>
        <taxon>Spermatophyta</taxon>
        <taxon>Magnoliopsida</taxon>
        <taxon>eudicotyledons</taxon>
        <taxon>Gunneridae</taxon>
        <taxon>Pentapetalae</taxon>
        <taxon>rosids</taxon>
        <taxon>fabids</taxon>
        <taxon>Rosales</taxon>
        <taxon>Rosaceae</taxon>
        <taxon>Amygdaloideae</taxon>
        <taxon>Maleae</taxon>
        <taxon>Malus</taxon>
    </lineage>
</organism>
<dbReference type="EMBL" id="VIEB01017552">
    <property type="protein sequence ID" value="TQD68582.1"/>
    <property type="molecule type" value="Genomic_DNA"/>
</dbReference>
<evidence type="ECO:0000313" key="2">
    <source>
        <dbReference type="EMBL" id="TQD68582.1"/>
    </source>
</evidence>
<sequence length="59" mass="6504">MKYTSINENDNVFTTPTANYFTSTKIPSTPTATAVLAMQGINSRRPPPATPPSSNYRRK</sequence>
<gene>
    <name evidence="2" type="ORF">C1H46_045885</name>
</gene>
<reference evidence="2 3" key="1">
    <citation type="journal article" date="2019" name="G3 (Bethesda)">
        <title>Sequencing of a Wild Apple (Malus baccata) Genome Unravels the Differences Between Cultivated and Wild Apple Species Regarding Disease Resistance and Cold Tolerance.</title>
        <authorList>
            <person name="Chen X."/>
        </authorList>
    </citation>
    <scope>NUCLEOTIDE SEQUENCE [LARGE SCALE GENOMIC DNA]</scope>
    <source>
        <strain evidence="3">cv. Shandingzi</strain>
        <tissue evidence="2">Leaves</tissue>
    </source>
</reference>
<proteinExistence type="predicted"/>
<evidence type="ECO:0000256" key="1">
    <source>
        <dbReference type="SAM" id="MobiDB-lite"/>
    </source>
</evidence>
<comment type="caution">
    <text evidence="2">The sequence shown here is derived from an EMBL/GenBank/DDBJ whole genome shotgun (WGS) entry which is preliminary data.</text>
</comment>
<protein>
    <submittedName>
        <fullName evidence="2">Uncharacterized protein</fullName>
    </submittedName>
</protein>
<keyword evidence="3" id="KW-1185">Reference proteome</keyword>
<name>A0A540K3Y6_MALBA</name>
<dbReference type="Proteomes" id="UP000315295">
    <property type="component" value="Unassembled WGS sequence"/>
</dbReference>
<feature type="region of interest" description="Disordered" evidence="1">
    <location>
        <begin position="40"/>
        <end position="59"/>
    </location>
</feature>
<accession>A0A540K3Y6</accession>
<dbReference type="AlphaFoldDB" id="A0A540K3Y6"/>
<evidence type="ECO:0000313" key="3">
    <source>
        <dbReference type="Proteomes" id="UP000315295"/>
    </source>
</evidence>